<name>A0A832T7P0_9EURY</name>
<proteinExistence type="inferred from homology"/>
<dbReference type="CDD" id="cd11645">
    <property type="entry name" value="Precorrin_2_C20_MT"/>
    <property type="match status" value="1"/>
</dbReference>
<comment type="pathway">
    <text evidence="1">Cofactor biosynthesis; adenosylcobalamin biosynthesis.</text>
</comment>
<dbReference type="GO" id="GO:0030788">
    <property type="term" value="F:precorrin-2 C20-methyltransferase activity"/>
    <property type="evidence" value="ECO:0007669"/>
    <property type="project" value="InterPro"/>
</dbReference>
<dbReference type="Gene3D" id="3.40.1010.10">
    <property type="entry name" value="Cobalt-precorrin-4 Transmethylase, Domain 1"/>
    <property type="match status" value="1"/>
</dbReference>
<dbReference type="OMA" id="VMKLGRH"/>
<dbReference type="InterPro" id="IPR014777">
    <property type="entry name" value="4pyrrole_Mease_sub1"/>
</dbReference>
<evidence type="ECO:0000256" key="4">
    <source>
        <dbReference type="ARBA" id="ARBA00022679"/>
    </source>
</evidence>
<dbReference type="PIRSF" id="PIRSF036427">
    <property type="entry name" value="Precrrn-2_mtase"/>
    <property type="match status" value="1"/>
</dbReference>
<dbReference type="GO" id="GO:0032259">
    <property type="term" value="P:methylation"/>
    <property type="evidence" value="ECO:0007669"/>
    <property type="project" value="UniProtKB-KW"/>
</dbReference>
<dbReference type="InterPro" id="IPR000878">
    <property type="entry name" value="4pyrrol_Mease"/>
</dbReference>
<dbReference type="InterPro" id="IPR014776">
    <property type="entry name" value="4pyrrole_Mease_sub2"/>
</dbReference>
<evidence type="ECO:0000313" key="8">
    <source>
        <dbReference type="EMBL" id="HII69670.1"/>
    </source>
</evidence>
<dbReference type="AlphaFoldDB" id="A0A832T7P0"/>
<dbReference type="PANTHER" id="PTHR43467">
    <property type="entry name" value="COBALT-PRECORRIN-2 C(20)-METHYLTRANSFERASE"/>
    <property type="match status" value="1"/>
</dbReference>
<gene>
    <name evidence="8" type="ORF">HA336_00365</name>
</gene>
<dbReference type="GeneID" id="1477139"/>
<comment type="caution">
    <text evidence="8">The sequence shown here is derived from an EMBL/GenBank/DDBJ whole genome shotgun (WGS) entry which is preliminary data.</text>
</comment>
<evidence type="ECO:0000259" key="7">
    <source>
        <dbReference type="Pfam" id="PF00590"/>
    </source>
</evidence>
<evidence type="ECO:0000256" key="2">
    <source>
        <dbReference type="ARBA" id="ARBA00022573"/>
    </source>
</evidence>
<dbReference type="EMBL" id="DUJS01000001">
    <property type="protein sequence ID" value="HII69670.1"/>
    <property type="molecule type" value="Genomic_DNA"/>
</dbReference>
<comment type="similarity">
    <text evidence="6">Belongs to the precorrin methyltransferase family.</text>
</comment>
<accession>A0A832T7P0</accession>
<dbReference type="InterPro" id="IPR035996">
    <property type="entry name" value="4pyrrol_Methylase_sf"/>
</dbReference>
<keyword evidence="2" id="KW-0169">Cobalamin biosynthesis</keyword>
<evidence type="ECO:0000256" key="3">
    <source>
        <dbReference type="ARBA" id="ARBA00022603"/>
    </source>
</evidence>
<keyword evidence="4" id="KW-0808">Transferase</keyword>
<dbReference type="InterPro" id="IPR012382">
    <property type="entry name" value="CobI/CbiL"/>
</dbReference>
<dbReference type="SUPFAM" id="SSF53790">
    <property type="entry name" value="Tetrapyrrole methylase"/>
    <property type="match status" value="1"/>
</dbReference>
<dbReference type="Gene3D" id="3.30.950.10">
    <property type="entry name" value="Methyltransferase, Cobalt-precorrin-4 Transmethylase, Domain 2"/>
    <property type="match status" value="1"/>
</dbReference>
<dbReference type="Proteomes" id="UP000619545">
    <property type="component" value="Unassembled WGS sequence"/>
</dbReference>
<sequence>MNTGAPTLYGVGLGPGDPDLLTRKAIRIIKKVPVAMVPFVGAESRAARVVRAVDPEATVVGYHAPMTRDPEERDRAYSKAAETLAELLERFHEVAVCNLGDPTLYATFWHIVERIPLEDFEIELVPGIPAGLLCAARIGRPLAMESDKVLICTREPPEDLEGMDTVILYKPTRRGVERLLREGFEVYACRELGFEGERVERVNGAEFEPSYLCTIVALRP</sequence>
<dbReference type="Pfam" id="PF00590">
    <property type="entry name" value="TP_methylase"/>
    <property type="match status" value="1"/>
</dbReference>
<dbReference type="PANTHER" id="PTHR43467:SF2">
    <property type="entry name" value="COBALT-PRECORRIN-2 C(20)-METHYLTRANSFERASE"/>
    <property type="match status" value="1"/>
</dbReference>
<evidence type="ECO:0000256" key="5">
    <source>
        <dbReference type="ARBA" id="ARBA00022691"/>
    </source>
</evidence>
<dbReference type="RefSeq" id="WP_011019406.1">
    <property type="nucleotide sequence ID" value="NZ_DUJS01000001.1"/>
</dbReference>
<evidence type="ECO:0000256" key="6">
    <source>
        <dbReference type="PIRNR" id="PIRNR036427"/>
    </source>
</evidence>
<keyword evidence="3" id="KW-0489">Methyltransferase</keyword>
<reference evidence="8" key="1">
    <citation type="journal article" date="2020" name="bioRxiv">
        <title>A rank-normalized archaeal taxonomy based on genome phylogeny resolves widespread incomplete and uneven classifications.</title>
        <authorList>
            <person name="Rinke C."/>
            <person name="Chuvochina M."/>
            <person name="Mussig A.J."/>
            <person name="Chaumeil P.-A."/>
            <person name="Waite D.W."/>
            <person name="Whitman W.B."/>
            <person name="Parks D.H."/>
            <person name="Hugenholtz P."/>
        </authorList>
    </citation>
    <scope>NUCLEOTIDE SEQUENCE</scope>
    <source>
        <strain evidence="8">UBA8853</strain>
    </source>
</reference>
<organism evidence="8 9">
    <name type="scientific">Methanopyrus kandleri</name>
    <dbReference type="NCBI Taxonomy" id="2320"/>
    <lineage>
        <taxon>Archaea</taxon>
        <taxon>Methanobacteriati</taxon>
        <taxon>Methanobacteriota</taxon>
        <taxon>Methanomada group</taxon>
        <taxon>Methanopyri</taxon>
        <taxon>Methanopyrales</taxon>
        <taxon>Methanopyraceae</taxon>
        <taxon>Methanopyrus</taxon>
    </lineage>
</organism>
<evidence type="ECO:0000256" key="1">
    <source>
        <dbReference type="ARBA" id="ARBA00004953"/>
    </source>
</evidence>
<dbReference type="GO" id="GO:0009236">
    <property type="term" value="P:cobalamin biosynthetic process"/>
    <property type="evidence" value="ECO:0007669"/>
    <property type="project" value="UniProtKB-UniRule"/>
</dbReference>
<protein>
    <recommendedName>
        <fullName evidence="7">Tetrapyrrole methylase domain-containing protein</fullName>
    </recommendedName>
</protein>
<feature type="domain" description="Tetrapyrrole methylase" evidence="7">
    <location>
        <begin position="7"/>
        <end position="206"/>
    </location>
</feature>
<keyword evidence="5" id="KW-0949">S-adenosyl-L-methionine</keyword>
<evidence type="ECO:0000313" key="9">
    <source>
        <dbReference type="Proteomes" id="UP000619545"/>
    </source>
</evidence>